<accession>A0ACB0ILG5</accession>
<organism evidence="1 2">
    <name type="scientific">Trifolium pratense</name>
    <name type="common">Red clover</name>
    <dbReference type="NCBI Taxonomy" id="57577"/>
    <lineage>
        <taxon>Eukaryota</taxon>
        <taxon>Viridiplantae</taxon>
        <taxon>Streptophyta</taxon>
        <taxon>Embryophyta</taxon>
        <taxon>Tracheophyta</taxon>
        <taxon>Spermatophyta</taxon>
        <taxon>Magnoliopsida</taxon>
        <taxon>eudicotyledons</taxon>
        <taxon>Gunneridae</taxon>
        <taxon>Pentapetalae</taxon>
        <taxon>rosids</taxon>
        <taxon>fabids</taxon>
        <taxon>Fabales</taxon>
        <taxon>Fabaceae</taxon>
        <taxon>Papilionoideae</taxon>
        <taxon>50 kb inversion clade</taxon>
        <taxon>NPAAA clade</taxon>
        <taxon>Hologalegina</taxon>
        <taxon>IRL clade</taxon>
        <taxon>Trifolieae</taxon>
        <taxon>Trifolium</taxon>
    </lineage>
</organism>
<keyword evidence="2" id="KW-1185">Reference proteome</keyword>
<name>A0ACB0ILG5_TRIPR</name>
<gene>
    <name evidence="1" type="ORF">MILVUS5_LOCUS4114</name>
</gene>
<dbReference type="EMBL" id="CASHSV030000001">
    <property type="protein sequence ID" value="CAJ2632921.1"/>
    <property type="molecule type" value="Genomic_DNA"/>
</dbReference>
<sequence>MKLATMFCCFNKPITCETLVQERHFTSGRWSFDLESLLLENRTLADSDLMNKTIKDAKELVFSKKNDIHHMKAQIEYFLKFGRDNDARLKKNLICVLENVITFCELIDRRLPSIDSKPICPCHPSTDQSQREVPPDMIEAIATLCYIGSKYGELPILAKVRSHFSRKYGEKYIVNLTKCANAKIKKRLLIPSPTEDKQNKVLTKIAKRRNINWCGIEITEALRLQMEVQKRLHEQLEIQRNLQL</sequence>
<proteinExistence type="predicted"/>
<evidence type="ECO:0000313" key="1">
    <source>
        <dbReference type="EMBL" id="CAJ2632921.1"/>
    </source>
</evidence>
<protein>
    <submittedName>
        <fullName evidence="1">Uncharacterized protein</fullName>
    </submittedName>
</protein>
<reference evidence="1" key="1">
    <citation type="submission" date="2023-10" db="EMBL/GenBank/DDBJ databases">
        <authorList>
            <person name="Rodriguez Cubillos JULIANA M."/>
            <person name="De Vega J."/>
        </authorList>
    </citation>
    <scope>NUCLEOTIDE SEQUENCE</scope>
</reference>
<dbReference type="Proteomes" id="UP001177021">
    <property type="component" value="Unassembled WGS sequence"/>
</dbReference>
<evidence type="ECO:0000313" key="2">
    <source>
        <dbReference type="Proteomes" id="UP001177021"/>
    </source>
</evidence>
<comment type="caution">
    <text evidence="1">The sequence shown here is derived from an EMBL/GenBank/DDBJ whole genome shotgun (WGS) entry which is preliminary data.</text>
</comment>